<name>A0AAX2ILX1_9FLAO</name>
<keyword evidence="3" id="KW-1185">Reference proteome</keyword>
<dbReference type="Proteomes" id="UP000251937">
    <property type="component" value="Unassembled WGS sequence"/>
</dbReference>
<reference evidence="2 4" key="2">
    <citation type="submission" date="2018-06" db="EMBL/GenBank/DDBJ databases">
        <authorList>
            <consortium name="Pathogen Informatics"/>
            <person name="Doyle S."/>
        </authorList>
    </citation>
    <scope>NUCLEOTIDE SEQUENCE [LARGE SCALE GENOMIC DNA]</scope>
    <source>
        <strain evidence="2 4">NCTC11212</strain>
    </source>
</reference>
<protein>
    <submittedName>
        <fullName evidence="2">Protein of uncharacterized function (DUF1572)</fullName>
    </submittedName>
</protein>
<dbReference type="InterPro" id="IPR034660">
    <property type="entry name" value="DinB/YfiT-like"/>
</dbReference>
<dbReference type="Proteomes" id="UP000190669">
    <property type="component" value="Unassembled WGS sequence"/>
</dbReference>
<proteinExistence type="predicted"/>
<comment type="caution">
    <text evidence="2">The sequence shown here is derived from an EMBL/GenBank/DDBJ whole genome shotgun (WGS) entry which is preliminary data.</text>
</comment>
<dbReference type="Pfam" id="PF07609">
    <property type="entry name" value="DUF1572"/>
    <property type="match status" value="1"/>
</dbReference>
<accession>A0AAX2ILX1</accession>
<evidence type="ECO:0000313" key="2">
    <source>
        <dbReference type="EMBL" id="SQA90122.1"/>
    </source>
</evidence>
<evidence type="ECO:0000313" key="3">
    <source>
        <dbReference type="Proteomes" id="UP000190669"/>
    </source>
</evidence>
<organism evidence="2 4">
    <name type="scientific">Chryseobacterium balustinum</name>
    <dbReference type="NCBI Taxonomy" id="246"/>
    <lineage>
        <taxon>Bacteria</taxon>
        <taxon>Pseudomonadati</taxon>
        <taxon>Bacteroidota</taxon>
        <taxon>Flavobacteriia</taxon>
        <taxon>Flavobacteriales</taxon>
        <taxon>Weeksellaceae</taxon>
        <taxon>Chryseobacterium group</taxon>
        <taxon>Chryseobacterium</taxon>
    </lineage>
</organism>
<dbReference type="EMBL" id="FUZE01000041">
    <property type="protein sequence ID" value="SKC12733.1"/>
    <property type="molecule type" value="Genomic_DNA"/>
</dbReference>
<dbReference type="Gene3D" id="1.20.120.450">
    <property type="entry name" value="dinb family like domain"/>
    <property type="match status" value="1"/>
</dbReference>
<dbReference type="EMBL" id="UAVR01000011">
    <property type="protein sequence ID" value="SQA90122.1"/>
    <property type="molecule type" value="Genomic_DNA"/>
</dbReference>
<reference evidence="1 3" key="1">
    <citation type="submission" date="2017-02" db="EMBL/GenBank/DDBJ databases">
        <authorList>
            <person name="Varghese N."/>
            <person name="Submissions S."/>
        </authorList>
    </citation>
    <scope>NUCLEOTIDE SEQUENCE [LARGE SCALE GENOMIC DNA]</scope>
    <source>
        <strain evidence="1 3">DSM 16775</strain>
    </source>
</reference>
<sequence>METGYVQSVINQFEYYKMLGEKTIAQLPHNKLFWQYNSECNSIAIIVNHIHGNMLSRWTDFLTTDGEKEWQNRDEEFEDHITTKEELQKAGMQVWDCFFNVATVQ</sequence>
<dbReference type="SUPFAM" id="SSF109854">
    <property type="entry name" value="DinB/YfiT-like putative metalloenzymes"/>
    <property type="match status" value="1"/>
</dbReference>
<evidence type="ECO:0000313" key="4">
    <source>
        <dbReference type="Proteomes" id="UP000251937"/>
    </source>
</evidence>
<dbReference type="InterPro" id="IPR011466">
    <property type="entry name" value="DUF1572"/>
</dbReference>
<dbReference type="AlphaFoldDB" id="A0AAX2ILX1"/>
<gene>
    <name evidence="2" type="ORF">NCTC11212_02334</name>
    <name evidence="1" type="ORF">SAMN05421800_14116</name>
</gene>
<evidence type="ECO:0000313" key="1">
    <source>
        <dbReference type="EMBL" id="SKC12733.1"/>
    </source>
</evidence>